<protein>
    <submittedName>
        <fullName evidence="1">Uncharacterized protein</fullName>
    </submittedName>
</protein>
<reference evidence="2" key="1">
    <citation type="submission" date="2013-02" db="EMBL/GenBank/DDBJ databases">
        <authorList>
            <consortium name="The Broad Institute Genome Sequencing Platform"/>
            <person name="Cuomo C."/>
            <person name="Becnel J."/>
            <person name="Sanscrainte N."/>
            <person name="Walker B."/>
            <person name="Young S.K."/>
            <person name="Zeng Q."/>
            <person name="Gargeya S."/>
            <person name="Fitzgerald M."/>
            <person name="Haas B."/>
            <person name="Abouelleil A."/>
            <person name="Alvarado L."/>
            <person name="Arachchi H.M."/>
            <person name="Berlin A.M."/>
            <person name="Chapman S.B."/>
            <person name="Dewar J."/>
            <person name="Goldberg J."/>
            <person name="Griggs A."/>
            <person name="Gujja S."/>
            <person name="Hansen M."/>
            <person name="Howarth C."/>
            <person name="Imamovic A."/>
            <person name="Larimer J."/>
            <person name="McCowan C."/>
            <person name="Murphy C."/>
            <person name="Neiman D."/>
            <person name="Pearson M."/>
            <person name="Priest M."/>
            <person name="Roberts A."/>
            <person name="Saif S."/>
            <person name="Shea T."/>
            <person name="Sisk P."/>
            <person name="Sykes S."/>
            <person name="Wortman J."/>
            <person name="Nusbaum C."/>
            <person name="Birren B."/>
        </authorList>
    </citation>
    <scope>NUCLEOTIDE SEQUENCE [LARGE SCALE GENOMIC DNA]</scope>
    <source>
        <strain evidence="2">PRA339</strain>
    </source>
</reference>
<gene>
    <name evidence="1" type="ORF">H312_02694</name>
</gene>
<reference evidence="1 2" key="2">
    <citation type="submission" date="2014-03" db="EMBL/GenBank/DDBJ databases">
        <title>The Genome Sequence of Anncaliia algerae insect isolate PRA339.</title>
        <authorList>
            <consortium name="The Broad Institute Genome Sequencing Platform"/>
            <consortium name="The Broad Institute Genome Sequencing Center for Infectious Disease"/>
            <person name="Cuomo C."/>
            <person name="Becnel J."/>
            <person name="Sanscrainte N."/>
            <person name="Walker B."/>
            <person name="Young S.K."/>
            <person name="Zeng Q."/>
            <person name="Gargeya S."/>
            <person name="Fitzgerald M."/>
            <person name="Haas B."/>
            <person name="Abouelleil A."/>
            <person name="Alvarado L."/>
            <person name="Arachchi H.M."/>
            <person name="Berlin A.M."/>
            <person name="Chapman S.B."/>
            <person name="Dewar J."/>
            <person name="Goldberg J."/>
            <person name="Griggs A."/>
            <person name="Gujja S."/>
            <person name="Hansen M."/>
            <person name="Howarth C."/>
            <person name="Imamovic A."/>
            <person name="Larimer J."/>
            <person name="McCowan C."/>
            <person name="Murphy C."/>
            <person name="Neiman D."/>
            <person name="Pearson M."/>
            <person name="Priest M."/>
            <person name="Roberts A."/>
            <person name="Saif S."/>
            <person name="Shea T."/>
            <person name="Sisk P."/>
            <person name="Sykes S."/>
            <person name="Wortman J."/>
            <person name="Nusbaum C."/>
            <person name="Birren B."/>
        </authorList>
    </citation>
    <scope>NUCLEOTIDE SEQUENCE [LARGE SCALE GENOMIC DNA]</scope>
    <source>
        <strain evidence="1 2">PRA339</strain>
    </source>
</reference>
<evidence type="ECO:0000313" key="1">
    <source>
        <dbReference type="EMBL" id="KCZ79916.1"/>
    </source>
</evidence>
<accession>A0A059EYV9</accession>
<name>A0A059EYV9_9MICR</name>
<organism evidence="1 2">
    <name type="scientific">Anncaliia algerae PRA339</name>
    <dbReference type="NCBI Taxonomy" id="1288291"/>
    <lineage>
        <taxon>Eukaryota</taxon>
        <taxon>Fungi</taxon>
        <taxon>Fungi incertae sedis</taxon>
        <taxon>Microsporidia</taxon>
        <taxon>Tubulinosematoidea</taxon>
        <taxon>Tubulinosematidae</taxon>
        <taxon>Anncaliia</taxon>
    </lineage>
</organism>
<keyword evidence="2" id="KW-1185">Reference proteome</keyword>
<evidence type="ECO:0000313" key="2">
    <source>
        <dbReference type="Proteomes" id="UP000030655"/>
    </source>
</evidence>
<dbReference type="AlphaFoldDB" id="A0A059EYV9"/>
<proteinExistence type="predicted"/>
<dbReference type="VEuPathDB" id="MicrosporidiaDB:H312_02694"/>
<dbReference type="HOGENOM" id="CLU_166974_0_0_1"/>
<sequence>MYNHSEYDAYLQSSSGNVKERIAFFESLNKKEESVEHVPKELKEIQVSDNQRDINSIILDDKQAKKYYKERNVRINVTLQLKDLLYQKESDICLKPKEILKNMRPPNINQIMKYNKYMI</sequence>
<dbReference type="OrthoDB" id="2196480at2759"/>
<dbReference type="Proteomes" id="UP000030655">
    <property type="component" value="Unassembled WGS sequence"/>
</dbReference>
<dbReference type="EMBL" id="KK365219">
    <property type="protein sequence ID" value="KCZ79916.1"/>
    <property type="molecule type" value="Genomic_DNA"/>
</dbReference>